<evidence type="ECO:0000313" key="1">
    <source>
        <dbReference type="EMBL" id="SVB88840.1"/>
    </source>
</evidence>
<gene>
    <name evidence="1" type="ORF">METZ01_LOCUS241694</name>
</gene>
<dbReference type="EMBL" id="UINC01062326">
    <property type="protein sequence ID" value="SVB88840.1"/>
    <property type="molecule type" value="Genomic_DNA"/>
</dbReference>
<protein>
    <submittedName>
        <fullName evidence="1">Uncharacterized protein</fullName>
    </submittedName>
</protein>
<reference evidence="1" key="1">
    <citation type="submission" date="2018-05" db="EMBL/GenBank/DDBJ databases">
        <authorList>
            <person name="Lanie J.A."/>
            <person name="Ng W.-L."/>
            <person name="Kazmierczak K.M."/>
            <person name="Andrzejewski T.M."/>
            <person name="Davidsen T.M."/>
            <person name="Wayne K.J."/>
            <person name="Tettelin H."/>
            <person name="Glass J.I."/>
            <person name="Rusch D."/>
            <person name="Podicherti R."/>
            <person name="Tsui H.-C.T."/>
            <person name="Winkler M.E."/>
        </authorList>
    </citation>
    <scope>NUCLEOTIDE SEQUENCE</scope>
</reference>
<proteinExistence type="predicted"/>
<organism evidence="1">
    <name type="scientific">marine metagenome</name>
    <dbReference type="NCBI Taxonomy" id="408172"/>
    <lineage>
        <taxon>unclassified sequences</taxon>
        <taxon>metagenomes</taxon>
        <taxon>ecological metagenomes</taxon>
    </lineage>
</organism>
<accession>A0A382HNH3</accession>
<name>A0A382HNH3_9ZZZZ</name>
<dbReference type="AlphaFoldDB" id="A0A382HNH3"/>
<sequence>MSKFNNIPEQKDTEIIFRAETRFGDFDVVFERWKWDGILAESIIFDEDDVSEMDDDEIINQVKDSPRSESG</sequence>